<name>A0A0B7MT09_9CAUD</name>
<dbReference type="GeneID" id="23301257"/>
<evidence type="ECO:0000256" key="1">
    <source>
        <dbReference type="SAM" id="Phobius"/>
    </source>
</evidence>
<proteinExistence type="predicted"/>
<keyword evidence="3" id="KW-1185">Reference proteome</keyword>
<dbReference type="KEGG" id="vg:23301257"/>
<organism evidence="2 3">
    <name type="scientific">Enterobacteria phage GEC-3S</name>
    <dbReference type="NCBI Taxonomy" id="1222338"/>
    <lineage>
        <taxon>Viruses</taxon>
        <taxon>Duplodnaviria</taxon>
        <taxon>Heunggongvirae</taxon>
        <taxon>Uroviricota</taxon>
        <taxon>Caudoviricetes</taxon>
        <taxon>Pantevenvirales</taxon>
        <taxon>Straboviridae</taxon>
        <taxon>Krischvirus</taxon>
        <taxon>Krischvirus gec3s</taxon>
    </lineage>
</organism>
<dbReference type="RefSeq" id="YP_009118907.1">
    <property type="nucleotide sequence ID" value="NC_025425.1"/>
</dbReference>
<gene>
    <name evidence="2" type="ORF">BN201_0224</name>
</gene>
<protein>
    <recommendedName>
        <fullName evidence="4">Spanin Rz</fullName>
    </recommendedName>
</protein>
<feature type="transmembrane region" description="Helical" evidence="1">
    <location>
        <begin position="6"/>
        <end position="22"/>
    </location>
</feature>
<dbReference type="Proteomes" id="UP000203896">
    <property type="component" value="Segment"/>
</dbReference>
<accession>A0A0B7MT09</accession>
<evidence type="ECO:0000313" key="2">
    <source>
        <dbReference type="EMBL" id="CEO90827.1"/>
    </source>
</evidence>
<sequence length="107" mass="12599">MSKLIYIVIISVLLGVGGNMWWENKKEVDRLNQEFTEYKKKTDEKMKIVDSLQKEMYGIRTKFAEEQNKAMKDATRGYVVAQKPKLVEKQLNDSFKEFTEELKEATK</sequence>
<evidence type="ECO:0000313" key="3">
    <source>
        <dbReference type="Proteomes" id="UP000203896"/>
    </source>
</evidence>
<reference evidence="2 3" key="1">
    <citation type="submission" date="2012-08" db="EMBL/GenBank/DDBJ databases">
        <title>Selection and characterization of a candidate therapeutic bacteriophage that lyses the German Escherichia coli O104:H4 outbreak strain.</title>
        <authorList>
            <person name="Merabishvilli M."/>
            <person name="De Vos D."/>
            <person name="Verbeken G."/>
            <person name="Kropinski A."/>
            <person name="Vandenheuvel D."/>
            <person name="Lavigne R."/>
            <person name="Wattiau P."/>
            <person name="Mast J."/>
            <person name="Ragimbeau C."/>
            <person name="Mossong J."/>
            <person name="Scheres J."/>
            <person name="Chanishvili N."/>
            <person name="Vaneechoutte M."/>
            <person name="Pirnay J.P."/>
        </authorList>
    </citation>
    <scope>NUCLEOTIDE SEQUENCE [LARGE SCALE GENOMIC DNA]</scope>
</reference>
<dbReference type="EMBL" id="HE978309">
    <property type="protein sequence ID" value="CEO90827.1"/>
    <property type="molecule type" value="Genomic_DNA"/>
</dbReference>
<keyword evidence="1" id="KW-0472">Membrane</keyword>
<keyword evidence="1" id="KW-0812">Transmembrane</keyword>
<dbReference type="OrthoDB" id="20099at10239"/>
<keyword evidence="1" id="KW-1133">Transmembrane helix</keyword>
<evidence type="ECO:0008006" key="4">
    <source>
        <dbReference type="Google" id="ProtNLM"/>
    </source>
</evidence>